<name>A0A2R6XRZ6_MARPO</name>
<gene>
    <name evidence="1" type="ORF">MARPO_0004s0149</name>
</gene>
<evidence type="ECO:0000313" key="1">
    <source>
        <dbReference type="EMBL" id="PTQ48887.1"/>
    </source>
</evidence>
<sequence length="114" mass="12382">MAEAVFIMGLGLVGKAVKNLVLTLLDVKETKQHSKIICKEIDLFVKTLNENIKLLKVNLPASVSRRALGALSLSFCFRFRLLRSNGGPSDRSCFGVMATPATPTNMGLVKEMGT</sequence>
<evidence type="ECO:0000313" key="2">
    <source>
        <dbReference type="Proteomes" id="UP000244005"/>
    </source>
</evidence>
<organism evidence="1 2">
    <name type="scientific">Marchantia polymorpha</name>
    <name type="common">Common liverwort</name>
    <name type="synonym">Marchantia aquatica</name>
    <dbReference type="NCBI Taxonomy" id="3197"/>
    <lineage>
        <taxon>Eukaryota</taxon>
        <taxon>Viridiplantae</taxon>
        <taxon>Streptophyta</taxon>
        <taxon>Embryophyta</taxon>
        <taxon>Marchantiophyta</taxon>
        <taxon>Marchantiopsida</taxon>
        <taxon>Marchantiidae</taxon>
        <taxon>Marchantiales</taxon>
        <taxon>Marchantiaceae</taxon>
        <taxon>Marchantia</taxon>
    </lineage>
</organism>
<dbReference type="Gramene" id="Mp3g15230.1">
    <property type="protein sequence ID" value="Mp3g15230.1.cds1"/>
    <property type="gene ID" value="Mp3g15230"/>
</dbReference>
<dbReference type="Proteomes" id="UP000244005">
    <property type="component" value="Unassembled WGS sequence"/>
</dbReference>
<keyword evidence="2" id="KW-1185">Reference proteome</keyword>
<dbReference type="EMBL" id="KZ772676">
    <property type="protein sequence ID" value="PTQ48887.1"/>
    <property type="molecule type" value="Genomic_DNA"/>
</dbReference>
<protein>
    <submittedName>
        <fullName evidence="1">Uncharacterized protein</fullName>
    </submittedName>
</protein>
<reference evidence="2" key="1">
    <citation type="journal article" date="2017" name="Cell">
        <title>Insights into land plant evolution garnered from the Marchantia polymorpha genome.</title>
        <authorList>
            <person name="Bowman J.L."/>
            <person name="Kohchi T."/>
            <person name="Yamato K.T."/>
            <person name="Jenkins J."/>
            <person name="Shu S."/>
            <person name="Ishizaki K."/>
            <person name="Yamaoka S."/>
            <person name="Nishihama R."/>
            <person name="Nakamura Y."/>
            <person name="Berger F."/>
            <person name="Adam C."/>
            <person name="Aki S.S."/>
            <person name="Althoff F."/>
            <person name="Araki T."/>
            <person name="Arteaga-Vazquez M.A."/>
            <person name="Balasubrmanian S."/>
            <person name="Barry K."/>
            <person name="Bauer D."/>
            <person name="Boehm C.R."/>
            <person name="Briginshaw L."/>
            <person name="Caballero-Perez J."/>
            <person name="Catarino B."/>
            <person name="Chen F."/>
            <person name="Chiyoda S."/>
            <person name="Chovatia M."/>
            <person name="Davies K.M."/>
            <person name="Delmans M."/>
            <person name="Demura T."/>
            <person name="Dierschke T."/>
            <person name="Dolan L."/>
            <person name="Dorantes-Acosta A.E."/>
            <person name="Eklund D.M."/>
            <person name="Florent S.N."/>
            <person name="Flores-Sandoval E."/>
            <person name="Fujiyama A."/>
            <person name="Fukuzawa H."/>
            <person name="Galik B."/>
            <person name="Grimanelli D."/>
            <person name="Grimwood J."/>
            <person name="Grossniklaus U."/>
            <person name="Hamada T."/>
            <person name="Haseloff J."/>
            <person name="Hetherington A.J."/>
            <person name="Higo A."/>
            <person name="Hirakawa Y."/>
            <person name="Hundley H.N."/>
            <person name="Ikeda Y."/>
            <person name="Inoue K."/>
            <person name="Inoue S.I."/>
            <person name="Ishida S."/>
            <person name="Jia Q."/>
            <person name="Kakita M."/>
            <person name="Kanazawa T."/>
            <person name="Kawai Y."/>
            <person name="Kawashima T."/>
            <person name="Kennedy M."/>
            <person name="Kinose K."/>
            <person name="Kinoshita T."/>
            <person name="Kohara Y."/>
            <person name="Koide E."/>
            <person name="Komatsu K."/>
            <person name="Kopischke S."/>
            <person name="Kubo M."/>
            <person name="Kyozuka J."/>
            <person name="Lagercrantz U."/>
            <person name="Lin S.S."/>
            <person name="Lindquist E."/>
            <person name="Lipzen A.M."/>
            <person name="Lu C.W."/>
            <person name="De Luna E."/>
            <person name="Martienssen R.A."/>
            <person name="Minamino N."/>
            <person name="Mizutani M."/>
            <person name="Mizutani M."/>
            <person name="Mochizuki N."/>
            <person name="Monte I."/>
            <person name="Mosher R."/>
            <person name="Nagasaki H."/>
            <person name="Nakagami H."/>
            <person name="Naramoto S."/>
            <person name="Nishitani K."/>
            <person name="Ohtani M."/>
            <person name="Okamoto T."/>
            <person name="Okumura M."/>
            <person name="Phillips J."/>
            <person name="Pollak B."/>
            <person name="Reinders A."/>
            <person name="Rovekamp M."/>
            <person name="Sano R."/>
            <person name="Sawa S."/>
            <person name="Schmid M.W."/>
            <person name="Shirakawa M."/>
            <person name="Solano R."/>
            <person name="Spunde A."/>
            <person name="Suetsugu N."/>
            <person name="Sugano S."/>
            <person name="Sugiyama A."/>
            <person name="Sun R."/>
            <person name="Suzuki Y."/>
            <person name="Takenaka M."/>
            <person name="Takezawa D."/>
            <person name="Tomogane H."/>
            <person name="Tsuzuki M."/>
            <person name="Ueda T."/>
            <person name="Umeda M."/>
            <person name="Ward J.M."/>
            <person name="Watanabe Y."/>
            <person name="Yazaki K."/>
            <person name="Yokoyama R."/>
            <person name="Yoshitake Y."/>
            <person name="Yotsui I."/>
            <person name="Zachgo S."/>
            <person name="Schmutz J."/>
        </authorList>
    </citation>
    <scope>NUCLEOTIDE SEQUENCE [LARGE SCALE GENOMIC DNA]</scope>
    <source>
        <strain evidence="2">Tak-1</strain>
    </source>
</reference>
<accession>A0A2R6XRZ6</accession>
<proteinExistence type="predicted"/>
<dbReference type="AlphaFoldDB" id="A0A2R6XRZ6"/>